<dbReference type="CDD" id="cd14014">
    <property type="entry name" value="STKc_PknB_like"/>
    <property type="match status" value="1"/>
</dbReference>
<dbReference type="InterPro" id="IPR011009">
    <property type="entry name" value="Kinase-like_dom_sf"/>
</dbReference>
<dbReference type="PROSITE" id="PS50011">
    <property type="entry name" value="PROTEIN_KINASE_DOM"/>
    <property type="match status" value="1"/>
</dbReference>
<dbReference type="InterPro" id="IPR017441">
    <property type="entry name" value="Protein_kinase_ATP_BS"/>
</dbReference>
<gene>
    <name evidence="8" type="ORF">GCM10012286_68250</name>
</gene>
<accession>A0ABQ2MPN1</accession>
<dbReference type="Proteomes" id="UP000656881">
    <property type="component" value="Unassembled WGS sequence"/>
</dbReference>
<proteinExistence type="predicted"/>
<keyword evidence="1" id="KW-0808">Transferase</keyword>
<feature type="domain" description="Protein kinase" evidence="7">
    <location>
        <begin position="14"/>
        <end position="272"/>
    </location>
</feature>
<evidence type="ECO:0000259" key="7">
    <source>
        <dbReference type="PROSITE" id="PS50011"/>
    </source>
</evidence>
<protein>
    <submittedName>
        <fullName evidence="8">Serine/threonine protein kinase</fullName>
    </submittedName>
</protein>
<dbReference type="InterPro" id="IPR015943">
    <property type="entry name" value="WD40/YVTN_repeat-like_dom_sf"/>
</dbReference>
<keyword evidence="6" id="KW-0472">Membrane</keyword>
<dbReference type="PROSITE" id="PS00107">
    <property type="entry name" value="PROTEIN_KINASE_ATP"/>
    <property type="match status" value="1"/>
</dbReference>
<dbReference type="InterPro" id="IPR008271">
    <property type="entry name" value="Ser/Thr_kinase_AS"/>
</dbReference>
<dbReference type="InterPro" id="IPR018391">
    <property type="entry name" value="PQQ_b-propeller_rpt"/>
</dbReference>
<dbReference type="SMART" id="SM00564">
    <property type="entry name" value="PQQ"/>
    <property type="match status" value="3"/>
</dbReference>
<evidence type="ECO:0000256" key="2">
    <source>
        <dbReference type="ARBA" id="ARBA00022741"/>
    </source>
</evidence>
<dbReference type="SMART" id="SM00220">
    <property type="entry name" value="S_TKc"/>
    <property type="match status" value="1"/>
</dbReference>
<keyword evidence="2 5" id="KW-0547">Nucleotide-binding</keyword>
<keyword evidence="4 5" id="KW-0067">ATP-binding</keyword>
<keyword evidence="8" id="KW-0723">Serine/threonine-protein kinase</keyword>
<dbReference type="Gene3D" id="1.10.510.10">
    <property type="entry name" value="Transferase(Phosphotransferase) domain 1"/>
    <property type="match status" value="1"/>
</dbReference>
<dbReference type="SUPFAM" id="SSF50998">
    <property type="entry name" value="Quinoprotein alcohol dehydrogenase-like"/>
    <property type="match status" value="1"/>
</dbReference>
<evidence type="ECO:0000256" key="3">
    <source>
        <dbReference type="ARBA" id="ARBA00022777"/>
    </source>
</evidence>
<keyword evidence="9" id="KW-1185">Reference proteome</keyword>
<evidence type="ECO:0000256" key="1">
    <source>
        <dbReference type="ARBA" id="ARBA00022679"/>
    </source>
</evidence>
<dbReference type="InterPro" id="IPR011047">
    <property type="entry name" value="Quinoprotein_ADH-like_sf"/>
</dbReference>
<evidence type="ECO:0000256" key="5">
    <source>
        <dbReference type="PROSITE-ProRule" id="PRU10141"/>
    </source>
</evidence>
<keyword evidence="3 8" id="KW-0418">Kinase</keyword>
<comment type="caution">
    <text evidence="8">The sequence shown here is derived from an EMBL/GenBank/DDBJ whole genome shotgun (WGS) entry which is preliminary data.</text>
</comment>
<reference evidence="9" key="1">
    <citation type="journal article" date="2019" name="Int. J. Syst. Evol. Microbiol.">
        <title>The Global Catalogue of Microorganisms (GCM) 10K type strain sequencing project: providing services to taxonomists for standard genome sequencing and annotation.</title>
        <authorList>
            <consortium name="The Broad Institute Genomics Platform"/>
            <consortium name="The Broad Institute Genome Sequencing Center for Infectious Disease"/>
            <person name="Wu L."/>
            <person name="Ma J."/>
        </authorList>
    </citation>
    <scope>NUCLEOTIDE SEQUENCE [LARGE SCALE GENOMIC DNA]</scope>
    <source>
        <strain evidence="9">CGMCC 4.7349</strain>
    </source>
</reference>
<evidence type="ECO:0000313" key="8">
    <source>
        <dbReference type="EMBL" id="GGO55638.1"/>
    </source>
</evidence>
<dbReference type="InterPro" id="IPR002372">
    <property type="entry name" value="PQQ_rpt_dom"/>
</dbReference>
<dbReference type="PROSITE" id="PS00108">
    <property type="entry name" value="PROTEIN_KINASE_ST"/>
    <property type="match status" value="1"/>
</dbReference>
<feature type="transmembrane region" description="Helical" evidence="6">
    <location>
        <begin position="294"/>
        <end position="315"/>
    </location>
</feature>
<evidence type="ECO:0000256" key="4">
    <source>
        <dbReference type="ARBA" id="ARBA00022840"/>
    </source>
</evidence>
<dbReference type="InterPro" id="IPR000719">
    <property type="entry name" value="Prot_kinase_dom"/>
</dbReference>
<dbReference type="PANTHER" id="PTHR43289:SF34">
    <property type="entry name" value="SERINE_THREONINE-PROTEIN KINASE YBDM-RELATED"/>
    <property type="match status" value="1"/>
</dbReference>
<feature type="binding site" evidence="5">
    <location>
        <position position="42"/>
    </location>
    <ligand>
        <name>ATP</name>
        <dbReference type="ChEBI" id="CHEBI:30616"/>
    </ligand>
</feature>
<sequence length="700" mass="74680">MALRDTDPVEVGGYPIEDRLGSGGMGVVYLARSASGRRLAVKVVHGQYADDPEFRTRFRREVAAARGVSGAFTAPVVDAGADAPRPWMATLYIPGADLGTHVRRDGPLPLPRLLELAAGLTEALRDIHRVGVVHRDLKPANVMLAEDGPRVIDFGVSRATETLTADPLTQTGRVMGTPPYMSPEQLTSPRDVGPASDIFSLGSVLTYAATGRGPFDSDSPYETATGVVEATPELDGVPEELRPFVAQCLSKHPKERPTPDELLALLRGEPLPPTPPRAAAVPVPVRARRRRARLLAIAAGVLLAGVASGLALWLMGAESEAGDLPGNWRAWEAKDLRDRKEASGPYGGCVAAGTGLFCAGDDVKAARFSLATGEFGWSLPIDRTPGEWGDMEGRVIGVSGGRVFTYRNEQVDRDEAPVPYYAIQALDARTGKELWTTPTQHGEGAEPPVPDAEHGGTVWTDAGVLTALGAKGDDYALLRSDTGKPRWREKLPSVHCRVRGAEGHGYLLCADSTRSTRVSRLDLTSGRPDWTVTVPHAGLELLGQASGRLLLGHDVVDDSPRRISALDLATRRVRTLPAEPRSDEATPTVSGGNLYFTYPNGDVRAVDARTGRERWSVNSVVESPGPPLASGSHVYLASVSGRLAALDRRTGEEKWSLPARGRGAGMTVASETGAELTLVGDALYVPYGARSVYSIDVRNP</sequence>
<keyword evidence="6" id="KW-1133">Transmembrane helix</keyword>
<dbReference type="Gene3D" id="2.130.10.10">
    <property type="entry name" value="YVTN repeat-like/Quinoprotein amine dehydrogenase"/>
    <property type="match status" value="2"/>
</dbReference>
<evidence type="ECO:0000313" key="9">
    <source>
        <dbReference type="Proteomes" id="UP000656881"/>
    </source>
</evidence>
<dbReference type="EMBL" id="BMNG01000017">
    <property type="protein sequence ID" value="GGO55638.1"/>
    <property type="molecule type" value="Genomic_DNA"/>
</dbReference>
<dbReference type="SUPFAM" id="SSF56112">
    <property type="entry name" value="Protein kinase-like (PK-like)"/>
    <property type="match status" value="1"/>
</dbReference>
<dbReference type="PANTHER" id="PTHR43289">
    <property type="entry name" value="MITOGEN-ACTIVATED PROTEIN KINASE KINASE KINASE 20-RELATED"/>
    <property type="match status" value="1"/>
</dbReference>
<evidence type="ECO:0000256" key="6">
    <source>
        <dbReference type="SAM" id="Phobius"/>
    </source>
</evidence>
<dbReference type="InterPro" id="IPR011044">
    <property type="entry name" value="Quino_amine_DH_bsu"/>
</dbReference>
<dbReference type="Pfam" id="PF13360">
    <property type="entry name" value="PQQ_2"/>
    <property type="match status" value="1"/>
</dbReference>
<name>A0ABQ2MPN1_9ACTN</name>
<organism evidence="8 9">
    <name type="scientific">Streptomyces lasiicapitis</name>
    <dbReference type="NCBI Taxonomy" id="1923961"/>
    <lineage>
        <taxon>Bacteria</taxon>
        <taxon>Bacillati</taxon>
        <taxon>Actinomycetota</taxon>
        <taxon>Actinomycetes</taxon>
        <taxon>Kitasatosporales</taxon>
        <taxon>Streptomycetaceae</taxon>
        <taxon>Streptomyces</taxon>
    </lineage>
</organism>
<dbReference type="Gene3D" id="3.30.200.20">
    <property type="entry name" value="Phosphorylase Kinase, domain 1"/>
    <property type="match status" value="1"/>
</dbReference>
<dbReference type="Pfam" id="PF00069">
    <property type="entry name" value="Pkinase"/>
    <property type="match status" value="1"/>
</dbReference>
<dbReference type="GO" id="GO:0004674">
    <property type="term" value="F:protein serine/threonine kinase activity"/>
    <property type="evidence" value="ECO:0007669"/>
    <property type="project" value="UniProtKB-KW"/>
</dbReference>
<keyword evidence="6" id="KW-0812">Transmembrane</keyword>
<dbReference type="SUPFAM" id="SSF50969">
    <property type="entry name" value="YVTN repeat-like/Quinoprotein amine dehydrogenase"/>
    <property type="match status" value="1"/>
</dbReference>